<dbReference type="InterPro" id="IPR002178">
    <property type="entry name" value="PTS_EIIA_type-2_dom"/>
</dbReference>
<dbReference type="GO" id="GO:0009401">
    <property type="term" value="P:phosphoenolpyruvate-dependent sugar phosphotransferase system"/>
    <property type="evidence" value="ECO:0007669"/>
    <property type="project" value="InterPro"/>
</dbReference>
<dbReference type="PANTHER" id="PTHR30185">
    <property type="entry name" value="CRYPTIC BETA-GLUCOSIDE BGL OPERON ANTITERMINATOR"/>
    <property type="match status" value="1"/>
</dbReference>
<dbReference type="InterPro" id="IPR011608">
    <property type="entry name" value="PRD"/>
</dbReference>
<feature type="domain" description="PRD" evidence="10">
    <location>
        <begin position="281"/>
        <end position="387"/>
    </location>
</feature>
<dbReference type="PROSITE" id="PS51372">
    <property type="entry name" value="PRD_2"/>
    <property type="match status" value="2"/>
</dbReference>
<dbReference type="InterPro" id="IPR007737">
    <property type="entry name" value="Mga_HTH"/>
</dbReference>
<dbReference type="InterPro" id="IPR036388">
    <property type="entry name" value="WH-like_DNA-bd_sf"/>
</dbReference>
<feature type="domain" description="PTS EIIB type-2" evidence="9">
    <location>
        <begin position="392"/>
        <end position="479"/>
    </location>
</feature>
<dbReference type="InterPro" id="IPR013196">
    <property type="entry name" value="HTH_11"/>
</dbReference>
<evidence type="ECO:0000259" key="8">
    <source>
        <dbReference type="PROSITE" id="PS51094"/>
    </source>
</evidence>
<organism evidence="11 12">
    <name type="scientific">Peptacetobacter hiranonis (strain DSM 13275 / JCM 10541 / KCTC 15199 / TO-931)</name>
    <name type="common">Clostridium hiranonis</name>
    <dbReference type="NCBI Taxonomy" id="500633"/>
    <lineage>
        <taxon>Bacteria</taxon>
        <taxon>Bacillati</taxon>
        <taxon>Bacillota</taxon>
        <taxon>Clostridia</taxon>
        <taxon>Peptostreptococcales</taxon>
        <taxon>Peptostreptococcaceae</taxon>
        <taxon>Peptacetobacter</taxon>
    </lineage>
</organism>
<feature type="coiled-coil region" evidence="6">
    <location>
        <begin position="121"/>
        <end position="148"/>
    </location>
</feature>
<evidence type="ECO:0000313" key="12">
    <source>
        <dbReference type="Proteomes" id="UP000003178"/>
    </source>
</evidence>
<dbReference type="InterPro" id="IPR050661">
    <property type="entry name" value="BglG_antiterminators"/>
</dbReference>
<evidence type="ECO:0000256" key="5">
    <source>
        <dbReference type="ARBA" id="ARBA00023163"/>
    </source>
</evidence>
<keyword evidence="4" id="KW-0010">Activator</keyword>
<dbReference type="InterPro" id="IPR013011">
    <property type="entry name" value="PTS_EIIB_2"/>
</dbReference>
<keyword evidence="5" id="KW-0804">Transcription</keyword>
<dbReference type="eggNOG" id="COG3711">
    <property type="taxonomic scope" value="Bacteria"/>
</dbReference>
<evidence type="ECO:0000256" key="2">
    <source>
        <dbReference type="ARBA" id="ARBA00022737"/>
    </source>
</evidence>
<dbReference type="Gene3D" id="3.40.930.10">
    <property type="entry name" value="Mannitol-specific EII, Chain A"/>
    <property type="match status" value="1"/>
</dbReference>
<dbReference type="Gene3D" id="1.10.10.10">
    <property type="entry name" value="Winged helix-like DNA-binding domain superfamily/Winged helix DNA-binding domain"/>
    <property type="match status" value="1"/>
</dbReference>
<dbReference type="AlphaFoldDB" id="B6G1I6"/>
<dbReference type="Pfam" id="PF05043">
    <property type="entry name" value="Mga"/>
    <property type="match status" value="1"/>
</dbReference>
<dbReference type="PANTHER" id="PTHR30185:SF18">
    <property type="entry name" value="TRANSCRIPTIONAL REGULATOR MTLR"/>
    <property type="match status" value="1"/>
</dbReference>
<sequence length="641" mass="74297">MSCFYEENRLARILNIMEQKQSVTVDYLSEKMDVSPKTIKNDIKEINNSLEGHAIIENKRNSYVFYIFDTDGYEQVKNKVYAHDDFMNSPNSRIVFIMQKLMNTDCPYLTDELAYDMNIGRSTVNGDLKRLRKILEEYEIEILGKTNTGISLNGDELEIRFFILENMYDGIYKDYPLDSDLIDAIKQIALEYELDSVAVEYFIKFFTVMIDRFLNGNPLSKLDKKYEELKESIAYIFAREIANNISKVLMTDLPEEEILFISIPIAGMRTPTNIKTIEKLQVKKTTEDLILKIKDKIKQEMNINIQSEQIMHEFMYHIQFMINRMKYGFKIRGIDCEEIKSSNSVAYTVAEVAASVIQNEENIEISNEEIALMSVYFGILIDKSNLEKNKIYNIAIICGTGRISARVVESNLKKIIKNETVMDLYSDSNIDSEILDKYDLVVSTVKLDIDTKSEIIYIKDVLDRSELKRKIDLLKYSDNKEISFIKGMDSIMLGILDENRFFVLDKNYSYSENVNMMIDILENEGHLDAGFKERIRKREEKSSMIFEDTVAFPHTINYASKNIELALGVVPENMSDKKEKDIKLVFLLGLPEDDGDDTVLVKIYDEIIKIASDKELVEEISKIENYKDLLMYFVKSSDLFG</sequence>
<dbReference type="Gene3D" id="3.40.50.2300">
    <property type="match status" value="1"/>
</dbReference>
<dbReference type="SUPFAM" id="SSF52794">
    <property type="entry name" value="PTS system IIB component-like"/>
    <property type="match status" value="1"/>
</dbReference>
<dbReference type="Pfam" id="PF08279">
    <property type="entry name" value="HTH_11"/>
    <property type="match status" value="1"/>
</dbReference>
<dbReference type="InterPro" id="IPR016152">
    <property type="entry name" value="PTrfase/Anion_transptr"/>
</dbReference>
<evidence type="ECO:0000256" key="4">
    <source>
        <dbReference type="ARBA" id="ARBA00023159"/>
    </source>
</evidence>
<dbReference type="Pfam" id="PF00359">
    <property type="entry name" value="PTS_EIIA_2"/>
    <property type="match status" value="1"/>
</dbReference>
<dbReference type="SUPFAM" id="SSF63520">
    <property type="entry name" value="PTS-regulatory domain, PRD"/>
    <property type="match status" value="2"/>
</dbReference>
<comment type="caution">
    <text evidence="11">The sequence shown here is derived from an EMBL/GenBank/DDBJ whole genome shotgun (WGS) entry which is preliminary data.</text>
</comment>
<dbReference type="HOGENOM" id="CLU_013442_5_3_9"/>
<evidence type="ECO:0000256" key="3">
    <source>
        <dbReference type="ARBA" id="ARBA00023015"/>
    </source>
</evidence>
<dbReference type="Gene3D" id="1.10.1790.10">
    <property type="entry name" value="PRD domain"/>
    <property type="match status" value="2"/>
</dbReference>
<keyword evidence="12" id="KW-1185">Reference proteome</keyword>
<evidence type="ECO:0000259" key="9">
    <source>
        <dbReference type="PROSITE" id="PS51099"/>
    </source>
</evidence>
<evidence type="ECO:0000259" key="10">
    <source>
        <dbReference type="PROSITE" id="PS51372"/>
    </source>
</evidence>
<dbReference type="SUPFAM" id="SSF55804">
    <property type="entry name" value="Phoshotransferase/anion transport protein"/>
    <property type="match status" value="1"/>
</dbReference>
<dbReference type="PROSITE" id="PS51000">
    <property type="entry name" value="HTH_DEOR_2"/>
    <property type="match status" value="1"/>
</dbReference>
<dbReference type="RefSeq" id="WP_006440854.1">
    <property type="nucleotide sequence ID" value="NZ_DS995359.1"/>
</dbReference>
<dbReference type="PROSITE" id="PS51099">
    <property type="entry name" value="PTS_EIIB_TYPE_2"/>
    <property type="match status" value="1"/>
</dbReference>
<evidence type="ECO:0000259" key="7">
    <source>
        <dbReference type="PROSITE" id="PS51000"/>
    </source>
</evidence>
<dbReference type="eggNOG" id="COG1762">
    <property type="taxonomic scope" value="Bacteria"/>
</dbReference>
<feature type="domain" description="HTH deoR-type" evidence="7">
    <location>
        <begin position="6"/>
        <end position="65"/>
    </location>
</feature>
<reference evidence="11 12" key="1">
    <citation type="submission" date="2008-09" db="EMBL/GenBank/DDBJ databases">
        <authorList>
            <person name="Fulton L."/>
            <person name="Clifton S."/>
            <person name="Fulton B."/>
            <person name="Xu J."/>
            <person name="Minx P."/>
            <person name="Pepin K.H."/>
            <person name="Johnson M."/>
            <person name="Thiruvilangam P."/>
            <person name="Bhonagiri V."/>
            <person name="Nash W.E."/>
            <person name="Mardis E.R."/>
            <person name="Wilson R.K."/>
        </authorList>
    </citation>
    <scope>NUCLEOTIDE SEQUENCE [LARGE SCALE GENOMIC DNA]</scope>
    <source>
        <strain evidence="11 12">DSM 13275</strain>
    </source>
</reference>
<dbReference type="GO" id="GO:0003700">
    <property type="term" value="F:DNA-binding transcription factor activity"/>
    <property type="evidence" value="ECO:0007669"/>
    <property type="project" value="InterPro"/>
</dbReference>
<name>B6G1I6_PEPHT</name>
<dbReference type="InterPro" id="IPR036634">
    <property type="entry name" value="PRD_sf"/>
</dbReference>
<keyword evidence="6" id="KW-0175">Coiled coil</keyword>
<proteinExistence type="predicted"/>
<keyword evidence="3" id="KW-0805">Transcription regulation</keyword>
<dbReference type="OrthoDB" id="3175596at2"/>
<accession>B6G1I6</accession>
<evidence type="ECO:0000256" key="1">
    <source>
        <dbReference type="ARBA" id="ARBA00022679"/>
    </source>
</evidence>
<dbReference type="EMBL" id="ABWP01000074">
    <property type="protein sequence ID" value="EEA84370.1"/>
    <property type="molecule type" value="Genomic_DNA"/>
</dbReference>
<dbReference type="InterPro" id="IPR001034">
    <property type="entry name" value="DeoR_HTH"/>
</dbReference>
<reference evidence="11 12" key="2">
    <citation type="submission" date="2008-10" db="EMBL/GenBank/DDBJ databases">
        <title>Draft genome sequence of Clostridium hiranonis (DSM 13275).</title>
        <authorList>
            <person name="Sudarsanam P."/>
            <person name="Ley R."/>
            <person name="Guruge J."/>
            <person name="Turnbaugh P.J."/>
            <person name="Mahowald M."/>
            <person name="Liep D."/>
            <person name="Gordon J."/>
        </authorList>
    </citation>
    <scope>NUCLEOTIDE SEQUENCE [LARGE SCALE GENOMIC DNA]</scope>
    <source>
        <strain evidence="11 12">DSM 13275</strain>
    </source>
</reference>
<dbReference type="GO" id="GO:0008982">
    <property type="term" value="F:protein-N(PI)-phosphohistidine-sugar phosphotransferase activity"/>
    <property type="evidence" value="ECO:0007669"/>
    <property type="project" value="InterPro"/>
</dbReference>
<feature type="domain" description="PTS EIIA type-2" evidence="8">
    <location>
        <begin position="494"/>
        <end position="636"/>
    </location>
</feature>
<gene>
    <name evidence="11" type="ORF">CLOHIR_01993</name>
</gene>
<feature type="domain" description="PRD" evidence="10">
    <location>
        <begin position="169"/>
        <end position="275"/>
    </location>
</feature>
<evidence type="ECO:0000313" key="11">
    <source>
        <dbReference type="EMBL" id="EEA84370.1"/>
    </source>
</evidence>
<protein>
    <submittedName>
        <fullName evidence="11">Uncharacterized protein</fullName>
    </submittedName>
</protein>
<dbReference type="PROSITE" id="PS51094">
    <property type="entry name" value="PTS_EIIA_TYPE_2"/>
    <property type="match status" value="1"/>
</dbReference>
<evidence type="ECO:0000256" key="6">
    <source>
        <dbReference type="SAM" id="Coils"/>
    </source>
</evidence>
<dbReference type="STRING" id="500633.CLOHIR_01993"/>
<dbReference type="Pfam" id="PF00874">
    <property type="entry name" value="PRD"/>
    <property type="match status" value="2"/>
</dbReference>
<keyword evidence="1" id="KW-0808">Transferase</keyword>
<keyword evidence="2" id="KW-0677">Repeat</keyword>
<dbReference type="Proteomes" id="UP000003178">
    <property type="component" value="Unassembled WGS sequence"/>
</dbReference>
<dbReference type="InterPro" id="IPR036095">
    <property type="entry name" value="PTS_EIIB-like_sf"/>
</dbReference>